<reference evidence="2 3" key="1">
    <citation type="journal article" date="2020" name="IScience">
        <title>Genome Sequencing of the Endangered Kingdonia uniflora (Circaeasteraceae, Ranunculales) Reveals Potential Mechanisms of Evolutionary Specialization.</title>
        <authorList>
            <person name="Sun Y."/>
            <person name="Deng T."/>
            <person name="Zhang A."/>
            <person name="Moore M.J."/>
            <person name="Landis J.B."/>
            <person name="Lin N."/>
            <person name="Zhang H."/>
            <person name="Zhang X."/>
            <person name="Huang J."/>
            <person name="Zhang X."/>
            <person name="Sun H."/>
            <person name="Wang H."/>
        </authorList>
    </citation>
    <scope>NUCLEOTIDE SEQUENCE [LARGE SCALE GENOMIC DNA]</scope>
    <source>
        <strain evidence="2">TB1705</strain>
        <tissue evidence="2">Leaf</tissue>
    </source>
</reference>
<proteinExistence type="predicted"/>
<gene>
    <name evidence="2" type="ORF">GIB67_040163</name>
</gene>
<comment type="caution">
    <text evidence="2">The sequence shown here is derived from an EMBL/GenBank/DDBJ whole genome shotgun (WGS) entry which is preliminary data.</text>
</comment>
<accession>A0A7J7MUQ0</accession>
<protein>
    <submittedName>
        <fullName evidence="2">Uncharacterized protein</fullName>
    </submittedName>
</protein>
<feature type="transmembrane region" description="Helical" evidence="1">
    <location>
        <begin position="38"/>
        <end position="57"/>
    </location>
</feature>
<evidence type="ECO:0000313" key="3">
    <source>
        <dbReference type="Proteomes" id="UP000541444"/>
    </source>
</evidence>
<name>A0A7J7MUQ0_9MAGN</name>
<feature type="transmembrane region" description="Helical" evidence="1">
    <location>
        <begin position="12"/>
        <end position="31"/>
    </location>
</feature>
<dbReference type="AlphaFoldDB" id="A0A7J7MUQ0"/>
<evidence type="ECO:0000313" key="2">
    <source>
        <dbReference type="EMBL" id="KAF6158649.1"/>
    </source>
</evidence>
<sequence length="70" mass="8385">FNRKYYLRPGEASSIYVVLNNWFFIGCILMTKFLTIQFGLMHVSCALYFHGFVLPVYHYHYKYALINDHV</sequence>
<dbReference type="Proteomes" id="UP000541444">
    <property type="component" value="Unassembled WGS sequence"/>
</dbReference>
<organism evidence="2 3">
    <name type="scientific">Kingdonia uniflora</name>
    <dbReference type="NCBI Taxonomy" id="39325"/>
    <lineage>
        <taxon>Eukaryota</taxon>
        <taxon>Viridiplantae</taxon>
        <taxon>Streptophyta</taxon>
        <taxon>Embryophyta</taxon>
        <taxon>Tracheophyta</taxon>
        <taxon>Spermatophyta</taxon>
        <taxon>Magnoliopsida</taxon>
        <taxon>Ranunculales</taxon>
        <taxon>Circaeasteraceae</taxon>
        <taxon>Kingdonia</taxon>
    </lineage>
</organism>
<evidence type="ECO:0000256" key="1">
    <source>
        <dbReference type="SAM" id="Phobius"/>
    </source>
</evidence>
<dbReference type="EMBL" id="JACGCM010001219">
    <property type="protein sequence ID" value="KAF6158649.1"/>
    <property type="molecule type" value="Genomic_DNA"/>
</dbReference>
<keyword evidence="1" id="KW-0812">Transmembrane</keyword>
<feature type="non-terminal residue" evidence="2">
    <location>
        <position position="1"/>
    </location>
</feature>
<keyword evidence="1" id="KW-1133">Transmembrane helix</keyword>
<keyword evidence="1" id="KW-0472">Membrane</keyword>
<keyword evidence="3" id="KW-1185">Reference proteome</keyword>